<feature type="compositionally biased region" description="Low complexity" evidence="2">
    <location>
        <begin position="979"/>
        <end position="999"/>
    </location>
</feature>
<feature type="region of interest" description="Disordered" evidence="2">
    <location>
        <begin position="316"/>
        <end position="358"/>
    </location>
</feature>
<protein>
    <submittedName>
        <fullName evidence="3">Uncharacterized protein</fullName>
    </submittedName>
</protein>
<feature type="region of interest" description="Disordered" evidence="2">
    <location>
        <begin position="1122"/>
        <end position="1190"/>
    </location>
</feature>
<sequence>MEQIDADALVHLFDFLCRGLADADGDCMLLALCEDGYDGVGWVGFVCWGELAALGRDMTLAPAMRNLIAPLSTVTGGSKWSSWDWKKRGNPLKESSCSWLWHLISDIDSFFGQICSSSAPSFSLSPSNWSSSFCLMALCTDDLIAVEFPICVLSNLANILGFVRDGQKEDAMNKIFKMKDKKYTQYTPYKPSPTAYHPPPSFDGALIGESPSTAPVHVPTHKHHKRSDSLKNLFNPEEIAAIPQPLSRADTLKQRRRSASAPQPSPILETEFEHQQEVSQVLHQTHLLDLERKYWQRLGSKPLARSSNSISRHFSNAQPLNQHSRSTSHDHKQSNHKRIASTSSNKSSLARSQSLSVPTKPLEIHLARSNSKHIHGCGKFLRKAWSFNKENQQPQDLHLRVETNRGNLHIRNQGTDCINVLSEQDKIRIEGGGDGAVYGANDSLTLQPSPSTSQVGLAVTSPSPAPPESSLPVHSGSHTTSTPPIRLPRARSVATFTDDQIPLSQRRIVIPQRSSSKRFSPSTHQSPSKSMIVGSEYTKNKLRRRSTGNSSSRSMSATSSKSMGYDTYLAYHRDDEGEDERGNVEDTITASLNNGSLANHSIASDVATLDHYPAPPASTMPTTLAPAFLDGHTTTGNPHSSHSNTTSHTNSTSSVMEELRDAPLPPKRTGDIMQASRAASQSSVRAVREQATSTSSTPDFPARQHTPPQAPPMHVSVSHTADALDDTSSGSIRGSVRSSKRSKPREPPALTITLPPKEEAPTALQSPFKEPPQAPNNDKTFSKEIDHFLYVRDPSPAPPIPRKSPRRKSPNPSVMSSPYISAPAMAVPSRVANSEYGNSGASSGSGRNTPESGSVRSATASIMNRSRSSSSAVPVVNSAGGRSRSNSAMRPSVEYVQPTGGRAESKPLLALDVETVKNKLRAAKESRAREDNERRERELREVREARAKEDLRRHDEEAKHLARMEAFRRSRVDRNGTYSSQRSQRSVAQVQPAQSAMQSPQPPPQKAHPFAAAAAPDNSSDSASNDAKNINTVGDSLAKRLSSDAYLNNLRLSSQQSPRLTRVTEGGSGGDAPNDLFYKPRLAYAHQHQIPPLAPFNSPASMATRDYTIAHAHTNAHTHANITTHSLPYSPPLNTTTPAAPRYHHQHQQHAPVRPSMSSSGSNSNTNSNSAMSALSSQSGAPVKPKSKTNIKDLEAMLHTLKMRRARQQAEKEDELGGEMDEKLVRDSQQQKVQSGLPTLPHRIHDEDVVDAQHHHSQHSQHLQHLQHPHSHSQQSHLLLNLTASS</sequence>
<feature type="compositionally biased region" description="Basic and acidic residues" evidence="2">
    <location>
        <begin position="962"/>
        <end position="974"/>
    </location>
</feature>
<accession>A0A4V4LSQ5</accession>
<feature type="region of interest" description="Disordered" evidence="2">
    <location>
        <begin position="833"/>
        <end position="907"/>
    </location>
</feature>
<feature type="compositionally biased region" description="Low complexity" evidence="2">
    <location>
        <begin position="728"/>
        <end position="737"/>
    </location>
</feature>
<name>A0A4V4LSQ5_9BASI</name>
<feature type="compositionally biased region" description="Low complexity" evidence="2">
    <location>
        <begin position="547"/>
        <end position="561"/>
    </location>
</feature>
<feature type="compositionally biased region" description="Low complexity" evidence="2">
    <location>
        <begin position="674"/>
        <end position="685"/>
    </location>
</feature>
<feature type="compositionally biased region" description="Polar residues" evidence="2">
    <location>
        <begin position="340"/>
        <end position="357"/>
    </location>
</feature>
<feature type="coiled-coil region" evidence="1">
    <location>
        <begin position="913"/>
        <end position="948"/>
    </location>
</feature>
<gene>
    <name evidence="3" type="ORF">E3P99_03420</name>
</gene>
<feature type="compositionally biased region" description="Low complexity" evidence="2">
    <location>
        <begin position="632"/>
        <end position="654"/>
    </location>
</feature>
<feature type="compositionally biased region" description="Polar residues" evidence="2">
    <location>
        <begin position="316"/>
        <end position="325"/>
    </location>
</feature>
<feature type="region of interest" description="Disordered" evidence="2">
    <location>
        <begin position="1251"/>
        <end position="1286"/>
    </location>
</feature>
<feature type="compositionally biased region" description="Low complexity" evidence="2">
    <location>
        <begin position="864"/>
        <end position="879"/>
    </location>
</feature>
<keyword evidence="1" id="KW-0175">Coiled coil</keyword>
<feature type="compositionally biased region" description="Low complexity" evidence="2">
    <location>
        <begin position="1007"/>
        <end position="1029"/>
    </location>
</feature>
<organism evidence="3 4">
    <name type="scientific">Wallemia hederae</name>
    <dbReference type="NCBI Taxonomy" id="1540922"/>
    <lineage>
        <taxon>Eukaryota</taxon>
        <taxon>Fungi</taxon>
        <taxon>Dikarya</taxon>
        <taxon>Basidiomycota</taxon>
        <taxon>Wallemiomycotina</taxon>
        <taxon>Wallemiomycetes</taxon>
        <taxon>Wallemiales</taxon>
        <taxon>Wallemiaceae</taxon>
        <taxon>Wallemia</taxon>
    </lineage>
</organism>
<evidence type="ECO:0000256" key="2">
    <source>
        <dbReference type="SAM" id="MobiDB-lite"/>
    </source>
</evidence>
<comment type="caution">
    <text evidence="3">The sequence shown here is derived from an EMBL/GenBank/DDBJ whole genome shotgun (WGS) entry which is preliminary data.</text>
</comment>
<feature type="compositionally biased region" description="Polar residues" evidence="2">
    <location>
        <begin position="847"/>
        <end position="863"/>
    </location>
</feature>
<feature type="region of interest" description="Disordered" evidence="2">
    <location>
        <begin position="440"/>
        <end position="488"/>
    </location>
</feature>
<feature type="compositionally biased region" description="Polar residues" evidence="2">
    <location>
        <begin position="442"/>
        <end position="455"/>
    </location>
</feature>
<evidence type="ECO:0000313" key="4">
    <source>
        <dbReference type="Proteomes" id="UP000310189"/>
    </source>
</evidence>
<feature type="region of interest" description="Disordered" evidence="2">
    <location>
        <begin position="1205"/>
        <end position="1237"/>
    </location>
</feature>
<feature type="region of interest" description="Disordered" evidence="2">
    <location>
        <begin position="613"/>
        <end position="819"/>
    </location>
</feature>
<feature type="compositionally biased region" description="Basic and acidic residues" evidence="2">
    <location>
        <begin position="780"/>
        <end position="790"/>
    </location>
</feature>
<reference evidence="3 4" key="1">
    <citation type="submission" date="2019-03" db="EMBL/GenBank/DDBJ databases">
        <title>Sequencing 23 genomes of Wallemia ichthyophaga.</title>
        <authorList>
            <person name="Gostincar C."/>
        </authorList>
    </citation>
    <scope>NUCLEOTIDE SEQUENCE [LARGE SCALE GENOMIC DNA]</scope>
    <source>
        <strain evidence="3 4">EXF-5753</strain>
    </source>
</reference>
<dbReference type="Proteomes" id="UP000310189">
    <property type="component" value="Unassembled WGS sequence"/>
</dbReference>
<dbReference type="OrthoDB" id="3365580at2759"/>
<evidence type="ECO:0000256" key="1">
    <source>
        <dbReference type="SAM" id="Coils"/>
    </source>
</evidence>
<feature type="compositionally biased region" description="Polar residues" evidence="2">
    <location>
        <begin position="512"/>
        <end position="529"/>
    </location>
</feature>
<feature type="region of interest" description="Disordered" evidence="2">
    <location>
        <begin position="241"/>
        <end position="265"/>
    </location>
</feature>
<feature type="compositionally biased region" description="Polar residues" evidence="2">
    <location>
        <begin position="1227"/>
        <end position="1237"/>
    </location>
</feature>
<evidence type="ECO:0000313" key="3">
    <source>
        <dbReference type="EMBL" id="TIA87063.1"/>
    </source>
</evidence>
<proteinExistence type="predicted"/>
<keyword evidence="4" id="KW-1185">Reference proteome</keyword>
<feature type="region of interest" description="Disordered" evidence="2">
    <location>
        <begin position="504"/>
        <end position="561"/>
    </location>
</feature>
<dbReference type="EMBL" id="SPNW01000066">
    <property type="protein sequence ID" value="TIA87063.1"/>
    <property type="molecule type" value="Genomic_DNA"/>
</dbReference>
<feature type="compositionally biased region" description="Low complexity" evidence="2">
    <location>
        <begin position="837"/>
        <end position="846"/>
    </location>
</feature>
<feature type="region of interest" description="Disordered" evidence="2">
    <location>
        <begin position="962"/>
        <end position="1030"/>
    </location>
</feature>
<feature type="compositionally biased region" description="Low complexity" evidence="2">
    <location>
        <begin position="1156"/>
        <end position="1180"/>
    </location>
</feature>